<dbReference type="Pfam" id="PF02945">
    <property type="entry name" value="Endonuclease_7"/>
    <property type="match status" value="1"/>
</dbReference>
<feature type="region of interest" description="Disordered" evidence="1">
    <location>
        <begin position="1"/>
        <end position="26"/>
    </location>
</feature>
<dbReference type="EMBL" id="LAZR01067186">
    <property type="protein sequence ID" value="KKK52111.1"/>
    <property type="molecule type" value="Genomic_DNA"/>
</dbReference>
<evidence type="ECO:0008006" key="3">
    <source>
        <dbReference type="Google" id="ProtNLM"/>
    </source>
</evidence>
<accession>A0A0F8YVR1</accession>
<protein>
    <recommendedName>
        <fullName evidence="3">Recombination endonuclease VII</fullName>
    </recommendedName>
</protein>
<comment type="caution">
    <text evidence="2">The sequence shown here is derived from an EMBL/GenBank/DDBJ whole genome shotgun (WGS) entry which is preliminary data.</text>
</comment>
<gene>
    <name evidence="2" type="ORF">LCGC14_3108200</name>
</gene>
<dbReference type="SUPFAM" id="SSF54060">
    <property type="entry name" value="His-Me finger endonucleases"/>
    <property type="match status" value="1"/>
</dbReference>
<evidence type="ECO:0000256" key="1">
    <source>
        <dbReference type="SAM" id="MobiDB-lite"/>
    </source>
</evidence>
<dbReference type="InterPro" id="IPR038563">
    <property type="entry name" value="Endonuclease_7_sf"/>
</dbReference>
<dbReference type="InterPro" id="IPR044925">
    <property type="entry name" value="His-Me_finger_sf"/>
</dbReference>
<sequence>MKTSVKKLESNRRWKEKNKDKARKSVRDWIAKDPEANRLRARSWAAQNRDRSRKKAREWAVANPEKYRTNMRKYKLSGYGLTLDAYNALLVGQSNKCAICKSHSPPNTFLIDHDHSSGAVRGLLCRKCNTGLGMFEDSVETLTLALKYIQRNNGRNI</sequence>
<name>A0A0F8YVR1_9ZZZZ</name>
<dbReference type="AlphaFoldDB" id="A0A0F8YVR1"/>
<reference evidence="2" key="1">
    <citation type="journal article" date="2015" name="Nature">
        <title>Complex archaea that bridge the gap between prokaryotes and eukaryotes.</title>
        <authorList>
            <person name="Spang A."/>
            <person name="Saw J.H."/>
            <person name="Jorgensen S.L."/>
            <person name="Zaremba-Niedzwiedzka K."/>
            <person name="Martijn J."/>
            <person name="Lind A.E."/>
            <person name="van Eijk R."/>
            <person name="Schleper C."/>
            <person name="Guy L."/>
            <person name="Ettema T.J."/>
        </authorList>
    </citation>
    <scope>NUCLEOTIDE SEQUENCE</scope>
</reference>
<dbReference type="InterPro" id="IPR004211">
    <property type="entry name" value="Endonuclease_7"/>
</dbReference>
<proteinExistence type="predicted"/>
<dbReference type="Gene3D" id="3.40.1800.10">
    <property type="entry name" value="His-Me finger endonucleases"/>
    <property type="match status" value="1"/>
</dbReference>
<organism evidence="2">
    <name type="scientific">marine sediment metagenome</name>
    <dbReference type="NCBI Taxonomy" id="412755"/>
    <lineage>
        <taxon>unclassified sequences</taxon>
        <taxon>metagenomes</taxon>
        <taxon>ecological metagenomes</taxon>
    </lineage>
</organism>
<evidence type="ECO:0000313" key="2">
    <source>
        <dbReference type="EMBL" id="KKK52111.1"/>
    </source>
</evidence>